<protein>
    <submittedName>
        <fullName evidence="1">Uncharacterized protein</fullName>
    </submittedName>
</protein>
<reference evidence="2" key="1">
    <citation type="journal article" date="2019" name="Plant Biotechnol. J.">
        <title>Genome sequencing of the Australian wild diploid species Gossypium australe highlights disease resistance and delayed gland morphogenesis.</title>
        <authorList>
            <person name="Cai Y."/>
            <person name="Cai X."/>
            <person name="Wang Q."/>
            <person name="Wang P."/>
            <person name="Zhang Y."/>
            <person name="Cai C."/>
            <person name="Xu Y."/>
            <person name="Wang K."/>
            <person name="Zhou Z."/>
            <person name="Wang C."/>
            <person name="Geng S."/>
            <person name="Li B."/>
            <person name="Dong Q."/>
            <person name="Hou Y."/>
            <person name="Wang H."/>
            <person name="Ai P."/>
            <person name="Liu Z."/>
            <person name="Yi F."/>
            <person name="Sun M."/>
            <person name="An G."/>
            <person name="Cheng J."/>
            <person name="Zhang Y."/>
            <person name="Shi Q."/>
            <person name="Xie Y."/>
            <person name="Shi X."/>
            <person name="Chang Y."/>
            <person name="Huang F."/>
            <person name="Chen Y."/>
            <person name="Hong S."/>
            <person name="Mi L."/>
            <person name="Sun Q."/>
            <person name="Zhang L."/>
            <person name="Zhou B."/>
            <person name="Peng R."/>
            <person name="Zhang X."/>
            <person name="Liu F."/>
        </authorList>
    </citation>
    <scope>NUCLEOTIDE SEQUENCE [LARGE SCALE GENOMIC DNA]</scope>
    <source>
        <strain evidence="2">cv. PA1801</strain>
    </source>
</reference>
<sequence length="63" mass="7268">MPANKIYGYDDIREGQEPVGALVAISALRVPFRYRFWRACACNSIKTEPGVYMKYRKMSFSKS</sequence>
<accession>A0A5B6VSV1</accession>
<comment type="caution">
    <text evidence="1">The sequence shown here is derived from an EMBL/GenBank/DDBJ whole genome shotgun (WGS) entry which is preliminary data.</text>
</comment>
<dbReference type="Proteomes" id="UP000325315">
    <property type="component" value="Unassembled WGS sequence"/>
</dbReference>
<evidence type="ECO:0000313" key="2">
    <source>
        <dbReference type="Proteomes" id="UP000325315"/>
    </source>
</evidence>
<name>A0A5B6VSV1_9ROSI</name>
<organism evidence="1 2">
    <name type="scientific">Gossypium australe</name>
    <dbReference type="NCBI Taxonomy" id="47621"/>
    <lineage>
        <taxon>Eukaryota</taxon>
        <taxon>Viridiplantae</taxon>
        <taxon>Streptophyta</taxon>
        <taxon>Embryophyta</taxon>
        <taxon>Tracheophyta</taxon>
        <taxon>Spermatophyta</taxon>
        <taxon>Magnoliopsida</taxon>
        <taxon>eudicotyledons</taxon>
        <taxon>Gunneridae</taxon>
        <taxon>Pentapetalae</taxon>
        <taxon>rosids</taxon>
        <taxon>malvids</taxon>
        <taxon>Malvales</taxon>
        <taxon>Malvaceae</taxon>
        <taxon>Malvoideae</taxon>
        <taxon>Gossypium</taxon>
    </lineage>
</organism>
<proteinExistence type="predicted"/>
<evidence type="ECO:0000313" key="1">
    <source>
        <dbReference type="EMBL" id="KAA3472316.1"/>
    </source>
</evidence>
<gene>
    <name evidence="1" type="ORF">EPI10_022805</name>
</gene>
<dbReference type="AlphaFoldDB" id="A0A5B6VSV1"/>
<keyword evidence="2" id="KW-1185">Reference proteome</keyword>
<dbReference type="EMBL" id="SMMG02000005">
    <property type="protein sequence ID" value="KAA3472316.1"/>
    <property type="molecule type" value="Genomic_DNA"/>
</dbReference>